<dbReference type="SUPFAM" id="SSF48613">
    <property type="entry name" value="Heme oxygenase-like"/>
    <property type="match status" value="1"/>
</dbReference>
<name>A0A5C3MLC6_9AGAM</name>
<evidence type="ECO:0000313" key="4">
    <source>
        <dbReference type="Proteomes" id="UP000305948"/>
    </source>
</evidence>
<feature type="domain" description="Pyridoxamine kinase/Phosphomethylpyrimidine kinase" evidence="2">
    <location>
        <begin position="1"/>
        <end position="158"/>
    </location>
</feature>
<evidence type="ECO:0000313" key="3">
    <source>
        <dbReference type="EMBL" id="TFK45533.1"/>
    </source>
</evidence>
<evidence type="ECO:0000259" key="1">
    <source>
        <dbReference type="Pfam" id="PF03070"/>
    </source>
</evidence>
<dbReference type="GO" id="GO:0008902">
    <property type="term" value="F:hydroxymethylpyrimidine kinase activity"/>
    <property type="evidence" value="ECO:0007669"/>
    <property type="project" value="TreeGrafter"/>
</dbReference>
<organism evidence="3 4">
    <name type="scientific">Heliocybe sulcata</name>
    <dbReference type="NCBI Taxonomy" id="5364"/>
    <lineage>
        <taxon>Eukaryota</taxon>
        <taxon>Fungi</taxon>
        <taxon>Dikarya</taxon>
        <taxon>Basidiomycota</taxon>
        <taxon>Agaricomycotina</taxon>
        <taxon>Agaricomycetes</taxon>
        <taxon>Gloeophyllales</taxon>
        <taxon>Gloeophyllaceae</taxon>
        <taxon>Heliocybe</taxon>
    </lineage>
</organism>
<feature type="domain" description="Thiaminase-2/PQQC" evidence="1">
    <location>
        <begin position="298"/>
        <end position="509"/>
    </location>
</feature>
<feature type="domain" description="Pyridoxamine kinase/Phosphomethylpyrimidine kinase" evidence="2">
    <location>
        <begin position="192"/>
        <end position="269"/>
    </location>
</feature>
<dbReference type="Pfam" id="PF08543">
    <property type="entry name" value="Phos_pyr_kin"/>
    <property type="match status" value="2"/>
</dbReference>
<dbReference type="InterPro" id="IPR004399">
    <property type="entry name" value="HMP/HMP-P_kinase_dom"/>
</dbReference>
<dbReference type="CDD" id="cd01169">
    <property type="entry name" value="HMPP_kinase"/>
    <property type="match status" value="1"/>
</dbReference>
<dbReference type="InterPro" id="IPR013749">
    <property type="entry name" value="PM/HMP-P_kinase-1"/>
</dbReference>
<protein>
    <recommendedName>
        <fullName evidence="5">Phosphomethylpyrimidine kinase</fullName>
    </recommendedName>
</protein>
<proteinExistence type="predicted"/>
<accession>A0A5C3MLC6</accession>
<dbReference type="Proteomes" id="UP000305948">
    <property type="component" value="Unassembled WGS sequence"/>
</dbReference>
<dbReference type="SUPFAM" id="SSF53613">
    <property type="entry name" value="Ribokinase-like"/>
    <property type="match status" value="1"/>
</dbReference>
<dbReference type="Gene3D" id="3.40.1190.20">
    <property type="match status" value="1"/>
</dbReference>
<dbReference type="GO" id="GO:0008972">
    <property type="term" value="F:phosphomethylpyrimidine kinase activity"/>
    <property type="evidence" value="ECO:0007669"/>
    <property type="project" value="InterPro"/>
</dbReference>
<dbReference type="InterPro" id="IPR004305">
    <property type="entry name" value="Thiaminase-2/PQQC"/>
</dbReference>
<gene>
    <name evidence="3" type="ORF">OE88DRAFT_1669126</name>
</gene>
<dbReference type="CDD" id="cd19367">
    <property type="entry name" value="TenA_C_ScTHI20-like"/>
    <property type="match status" value="1"/>
</dbReference>
<dbReference type="GO" id="GO:0009228">
    <property type="term" value="P:thiamine biosynthetic process"/>
    <property type="evidence" value="ECO:0007669"/>
    <property type="project" value="InterPro"/>
</dbReference>
<dbReference type="InterPro" id="IPR029056">
    <property type="entry name" value="Ribokinase-like"/>
</dbReference>
<dbReference type="PANTHER" id="PTHR20858">
    <property type="entry name" value="PHOSPHOMETHYLPYRIMIDINE KINASE"/>
    <property type="match status" value="1"/>
</dbReference>
<evidence type="ECO:0000259" key="2">
    <source>
        <dbReference type="Pfam" id="PF08543"/>
    </source>
</evidence>
<dbReference type="AlphaFoldDB" id="A0A5C3MLC6"/>
<reference evidence="3 4" key="1">
    <citation type="journal article" date="2019" name="Nat. Ecol. Evol.">
        <title>Megaphylogeny resolves global patterns of mushroom evolution.</title>
        <authorList>
            <person name="Varga T."/>
            <person name="Krizsan K."/>
            <person name="Foldi C."/>
            <person name="Dima B."/>
            <person name="Sanchez-Garcia M."/>
            <person name="Sanchez-Ramirez S."/>
            <person name="Szollosi G.J."/>
            <person name="Szarkandi J.G."/>
            <person name="Papp V."/>
            <person name="Albert L."/>
            <person name="Andreopoulos W."/>
            <person name="Angelini C."/>
            <person name="Antonin V."/>
            <person name="Barry K.W."/>
            <person name="Bougher N.L."/>
            <person name="Buchanan P."/>
            <person name="Buyck B."/>
            <person name="Bense V."/>
            <person name="Catcheside P."/>
            <person name="Chovatia M."/>
            <person name="Cooper J."/>
            <person name="Damon W."/>
            <person name="Desjardin D."/>
            <person name="Finy P."/>
            <person name="Geml J."/>
            <person name="Haridas S."/>
            <person name="Hughes K."/>
            <person name="Justo A."/>
            <person name="Karasinski D."/>
            <person name="Kautmanova I."/>
            <person name="Kiss B."/>
            <person name="Kocsube S."/>
            <person name="Kotiranta H."/>
            <person name="LaButti K.M."/>
            <person name="Lechner B.E."/>
            <person name="Liimatainen K."/>
            <person name="Lipzen A."/>
            <person name="Lukacs Z."/>
            <person name="Mihaltcheva S."/>
            <person name="Morgado L.N."/>
            <person name="Niskanen T."/>
            <person name="Noordeloos M.E."/>
            <person name="Ohm R.A."/>
            <person name="Ortiz-Santana B."/>
            <person name="Ovrebo C."/>
            <person name="Racz N."/>
            <person name="Riley R."/>
            <person name="Savchenko A."/>
            <person name="Shiryaev A."/>
            <person name="Soop K."/>
            <person name="Spirin V."/>
            <person name="Szebenyi C."/>
            <person name="Tomsovsky M."/>
            <person name="Tulloss R.E."/>
            <person name="Uehling J."/>
            <person name="Grigoriev I.V."/>
            <person name="Vagvolgyi C."/>
            <person name="Papp T."/>
            <person name="Martin F.M."/>
            <person name="Miettinen O."/>
            <person name="Hibbett D.S."/>
            <person name="Nagy L.G."/>
        </authorList>
    </citation>
    <scope>NUCLEOTIDE SEQUENCE [LARGE SCALE GENOMIC DNA]</scope>
    <source>
        <strain evidence="3 4">OMC1185</strain>
    </source>
</reference>
<dbReference type="EMBL" id="ML213541">
    <property type="protein sequence ID" value="TFK45533.1"/>
    <property type="molecule type" value="Genomic_DNA"/>
</dbReference>
<dbReference type="STRING" id="5364.A0A5C3MLC6"/>
<dbReference type="InterPro" id="IPR016084">
    <property type="entry name" value="Haem_Oase-like_multi-hlx"/>
</dbReference>
<dbReference type="GO" id="GO:0005829">
    <property type="term" value="C:cytosol"/>
    <property type="evidence" value="ECO:0007669"/>
    <property type="project" value="TreeGrafter"/>
</dbReference>
<dbReference type="OrthoDB" id="10028886at2759"/>
<sequence length="512" mass="55758">MTAQNTTGVQNVHPSPPEFVRQQLNSVLSDIKIEAIKTGMLFDADNTLAVAAGLKAHFGGVNSPKMPPLVCDPVCVSTSGHTLLQADAVKVMISDLFPITTLVTPNRQEAELILSQSGKQMEINSLEDMISGAMKLRGLGPAAVLLKGGHITLSMEEVRRVCDSSADIDVVRDGLLEENMEILQVAETDPSARHVVVDVLHQDGATTVFVRPRVDSTSTHGTGCTLSAAIACALAKGHNIKEATRLGTTYTHTGIEMAFPVGTGFGPLNHMHSIILRSIPLPTPSIPHPFTRLLIQATSGIWKSYVEHDFVKQLGRGTLPRECFIHFIKQDYHYLKYYGRAYALLGAKSPSFSAIGASAQTMLNVVTEVKTHASFCAQWGVSHKELDTTLESPATTAYGAFIIDTGLQGDRSKLVMALAACLLGYGEVGLWLRKEASKPNSWVKWEGNPYVKWMEDYSGEHYQNAVRAGLEAIEAEAVADPPSRARFNEWVKIWGRCTSLEKGFWDMAMGLL</sequence>
<dbReference type="Gene3D" id="1.20.910.10">
    <property type="entry name" value="Heme oxygenase-like"/>
    <property type="match status" value="1"/>
</dbReference>
<evidence type="ECO:0008006" key="5">
    <source>
        <dbReference type="Google" id="ProtNLM"/>
    </source>
</evidence>
<dbReference type="PANTHER" id="PTHR20858:SF17">
    <property type="entry name" value="HYDROXYMETHYLPYRIMIDINE_PHOSPHOMETHYLPYRIMIDINE KINASE THI20-RELATED"/>
    <property type="match status" value="1"/>
</dbReference>
<dbReference type="Pfam" id="PF03070">
    <property type="entry name" value="TENA_THI-4"/>
    <property type="match status" value="1"/>
</dbReference>
<keyword evidence="4" id="KW-1185">Reference proteome</keyword>